<dbReference type="InterPro" id="IPR011335">
    <property type="entry name" value="Restrct_endonuc-II-like"/>
</dbReference>
<dbReference type="CDD" id="cd01038">
    <property type="entry name" value="Endonuclease_DUF559"/>
    <property type="match status" value="1"/>
</dbReference>
<dbReference type="PANTHER" id="PTHR38590:SF1">
    <property type="entry name" value="BLL0828 PROTEIN"/>
    <property type="match status" value="1"/>
</dbReference>
<evidence type="ECO:0000313" key="2">
    <source>
        <dbReference type="EMBL" id="ADR22646.1"/>
    </source>
</evidence>
<dbReference type="OrthoDB" id="9798754at2"/>
<reference evidence="2 3" key="1">
    <citation type="journal article" date="2011" name="Stand. Genomic Sci.">
        <title>Complete genome sequence of Marivirga tractuosa type strain (H-43).</title>
        <authorList>
            <person name="Pagani I."/>
            <person name="Chertkov O."/>
            <person name="Lapidus A."/>
            <person name="Lucas S."/>
            <person name="Del Rio T.G."/>
            <person name="Tice H."/>
            <person name="Copeland A."/>
            <person name="Cheng J.F."/>
            <person name="Nolan M."/>
            <person name="Saunders E."/>
            <person name="Pitluck S."/>
            <person name="Held B."/>
            <person name="Goodwin L."/>
            <person name="Liolios K."/>
            <person name="Ovchinikova G."/>
            <person name="Ivanova N."/>
            <person name="Mavromatis K."/>
            <person name="Pati A."/>
            <person name="Chen A."/>
            <person name="Palaniappan K."/>
            <person name="Land M."/>
            <person name="Hauser L."/>
            <person name="Jeffries C.D."/>
            <person name="Detter J.C."/>
            <person name="Han C."/>
            <person name="Tapia R."/>
            <person name="Ngatchou-Djao O.D."/>
            <person name="Rohde M."/>
            <person name="Goker M."/>
            <person name="Spring S."/>
            <person name="Sikorski J."/>
            <person name="Woyke T."/>
            <person name="Bristow J."/>
            <person name="Eisen J.A."/>
            <person name="Markowitz V."/>
            <person name="Hugenholtz P."/>
            <person name="Klenk H.P."/>
            <person name="Kyrpides N.C."/>
        </authorList>
    </citation>
    <scope>NUCLEOTIDE SEQUENCE [LARGE SCALE GENOMIC DNA]</scope>
    <source>
        <strain evidence="3">ATCC 23168 / DSM 4126 / NBRC 15989 / NCIMB 1408 / VKM B-1430 / H-43</strain>
    </source>
</reference>
<gene>
    <name evidence="2" type="ordered locus">Ftrac_2668</name>
</gene>
<dbReference type="InterPro" id="IPR047216">
    <property type="entry name" value="Endonuclease_DUF559_bact"/>
</dbReference>
<dbReference type="eggNOG" id="COG2852">
    <property type="taxonomic scope" value="Bacteria"/>
</dbReference>
<dbReference type="InterPro" id="IPR007569">
    <property type="entry name" value="DUF559"/>
</dbReference>
<name>E4TQC3_MARTH</name>
<dbReference type="EMBL" id="CP002349">
    <property type="protein sequence ID" value="ADR22646.1"/>
    <property type="molecule type" value="Genomic_DNA"/>
</dbReference>
<dbReference type="SUPFAM" id="SSF52980">
    <property type="entry name" value="Restriction endonuclease-like"/>
    <property type="match status" value="1"/>
</dbReference>
<dbReference type="Proteomes" id="UP000008720">
    <property type="component" value="Chromosome"/>
</dbReference>
<dbReference type="AlphaFoldDB" id="E4TQC3"/>
<keyword evidence="3" id="KW-1185">Reference proteome</keyword>
<dbReference type="STRING" id="643867.Ftrac_2668"/>
<proteinExistence type="predicted"/>
<dbReference type="RefSeq" id="WP_013454789.1">
    <property type="nucleotide sequence ID" value="NC_014759.1"/>
</dbReference>
<protein>
    <recommendedName>
        <fullName evidence="1">DUF559 domain-containing protein</fullName>
    </recommendedName>
</protein>
<organism evidence="2 3">
    <name type="scientific">Marivirga tractuosa (strain ATCC 23168 / DSM 4126 / NBRC 15989 / NCIMB 1408 / VKM B-1430 / H-43)</name>
    <name type="common">Microscilla tractuosa</name>
    <name type="synonym">Flexibacter tractuosus</name>
    <dbReference type="NCBI Taxonomy" id="643867"/>
    <lineage>
        <taxon>Bacteria</taxon>
        <taxon>Pseudomonadati</taxon>
        <taxon>Bacteroidota</taxon>
        <taxon>Cytophagia</taxon>
        <taxon>Cytophagales</taxon>
        <taxon>Marivirgaceae</taxon>
        <taxon>Marivirga</taxon>
    </lineage>
</organism>
<feature type="domain" description="DUF559" evidence="1">
    <location>
        <begin position="12"/>
        <end position="117"/>
    </location>
</feature>
<evidence type="ECO:0000313" key="3">
    <source>
        <dbReference type="Proteomes" id="UP000008720"/>
    </source>
</evidence>
<dbReference type="PANTHER" id="PTHR38590">
    <property type="entry name" value="BLL0828 PROTEIN"/>
    <property type="match status" value="1"/>
</dbReference>
<evidence type="ECO:0000259" key="1">
    <source>
        <dbReference type="Pfam" id="PF04480"/>
    </source>
</evidence>
<dbReference type="Pfam" id="PF04480">
    <property type="entry name" value="DUF559"/>
    <property type="match status" value="1"/>
</dbReference>
<accession>E4TQC3</accession>
<sequence length="124" mass="14810">MKNYQLYNKPELKENRKNLRNNATPAEAFLWNYLKCKQLKGRKFRRQFSVGNYILDFYCPAEKLCIELDGADHFTLAGYQYDEVRTKYLKQLGITVIRFENQTVFDATENVLEEIMSCFKEEEK</sequence>
<dbReference type="HOGENOM" id="CLU_107928_1_2_10"/>
<dbReference type="KEGG" id="mtt:Ftrac_2668"/>
<dbReference type="Gene3D" id="3.40.960.10">
    <property type="entry name" value="VSR Endonuclease"/>
    <property type="match status" value="1"/>
</dbReference>